<evidence type="ECO:0000313" key="1">
    <source>
        <dbReference type="EMBL" id="MFC4013893.1"/>
    </source>
</evidence>
<accession>A0ABV8GIW4</accession>
<evidence type="ECO:0000313" key="2">
    <source>
        <dbReference type="Proteomes" id="UP001595851"/>
    </source>
</evidence>
<organism evidence="1 2">
    <name type="scientific">Nonomuraea purpurea</name>
    <dbReference type="NCBI Taxonomy" id="1849276"/>
    <lineage>
        <taxon>Bacteria</taxon>
        <taxon>Bacillati</taxon>
        <taxon>Actinomycetota</taxon>
        <taxon>Actinomycetes</taxon>
        <taxon>Streptosporangiales</taxon>
        <taxon>Streptosporangiaceae</taxon>
        <taxon>Nonomuraea</taxon>
    </lineage>
</organism>
<dbReference type="EMBL" id="JBHSBI010000030">
    <property type="protein sequence ID" value="MFC4013893.1"/>
    <property type="molecule type" value="Genomic_DNA"/>
</dbReference>
<comment type="caution">
    <text evidence="1">The sequence shown here is derived from an EMBL/GenBank/DDBJ whole genome shotgun (WGS) entry which is preliminary data.</text>
</comment>
<dbReference type="Proteomes" id="UP001595851">
    <property type="component" value="Unassembled WGS sequence"/>
</dbReference>
<name>A0ABV8GIW4_9ACTN</name>
<gene>
    <name evidence="1" type="ORF">ACFOY2_42165</name>
</gene>
<protein>
    <submittedName>
        <fullName evidence="1">Uncharacterized protein</fullName>
    </submittedName>
</protein>
<sequence>MTAADGSDPKACSDGNCEITVSAPVTIDFAIPDGPAKLSVTKVGEDEVAYQVTSGGSRTSGEASGSGCVAVFTEGGSRSVCGGSGEPPDKVDGAVVLQVVPGTDGTAILRLVSD</sequence>
<keyword evidence="2" id="KW-1185">Reference proteome</keyword>
<proteinExistence type="predicted"/>
<reference evidence="2" key="1">
    <citation type="journal article" date="2019" name="Int. J. Syst. Evol. Microbiol.">
        <title>The Global Catalogue of Microorganisms (GCM) 10K type strain sequencing project: providing services to taxonomists for standard genome sequencing and annotation.</title>
        <authorList>
            <consortium name="The Broad Institute Genomics Platform"/>
            <consortium name="The Broad Institute Genome Sequencing Center for Infectious Disease"/>
            <person name="Wu L."/>
            <person name="Ma J."/>
        </authorList>
    </citation>
    <scope>NUCLEOTIDE SEQUENCE [LARGE SCALE GENOMIC DNA]</scope>
    <source>
        <strain evidence="2">TBRC 1276</strain>
    </source>
</reference>
<dbReference type="RefSeq" id="WP_379533747.1">
    <property type="nucleotide sequence ID" value="NZ_JBHSBI010000030.1"/>
</dbReference>